<dbReference type="InterPro" id="IPR005543">
    <property type="entry name" value="PASTA_dom"/>
</dbReference>
<evidence type="ECO:0000256" key="1">
    <source>
        <dbReference type="ARBA" id="ARBA00012513"/>
    </source>
</evidence>
<dbReference type="GO" id="GO:0045717">
    <property type="term" value="P:negative regulation of fatty acid biosynthetic process"/>
    <property type="evidence" value="ECO:0007669"/>
    <property type="project" value="UniProtKB-ARBA"/>
</dbReference>
<sequence>MNTIADRYEIGEVIGTGGMSDVYEAEDLLLGRTVALKMLKVDLARDVNFRERFRREAQNSGRLNHPAIVAVYDTGEDQREGVSVPFIVMERVFGHTLRDIVRDNGPFPPAEAAETLLPVCQALQASHDAGIVHRDIKPANIMITNTGAVKVMDFGIARALDDHTSAMTQTAAVIGTAQYLSPEQARGKTADARSDVYSLGCVLYEALTGHPPFEGETPFAVAYQHVQEEPEAPSHFIPNLTPTVAVNVDSVVLTAMAKHPADRYQSAEELGEDLELLARGAVTHAARSHVAVAGEGAAESTTTLEPVEEPAPPKPGARHRPKQEKKKRSRWPVWLAVILAVIALAGVGVVGYRAWQAASDAAREQETVAVPDLVGLDRSEAVHKLREAGFQDEIEERPDPEVPEDQVLATNPEAGSQLQRGTTVTLVISSGKEQTEVPDLSGLTIQEAQEALAEAGLELGEPVRDEPSADVPEGQIIEQNPTAGIELPKGSEVRVTRSAGPDTTRIPDVTGLQLHEAEATLTSLGFEVAVDRVDSTRPEGEVLALSQPGEEVISGSTITVRVSNGNLMVMPDLSGLTKQEAVDALKREGWRGESGDIEEREPRPTSSSSADRTIASASPAAGDEVDKSVHVEITLYEKRSTSTSSSRSNADGHTALREALQR</sequence>
<feature type="region of interest" description="Disordered" evidence="11">
    <location>
        <begin position="295"/>
        <end position="325"/>
    </location>
</feature>
<evidence type="ECO:0000313" key="16">
    <source>
        <dbReference type="EMBL" id="EJZ81352.1"/>
    </source>
</evidence>
<accession>I7LCI2</accession>
<dbReference type="EMBL" id="AHAE01000082">
    <property type="protein sequence ID" value="EJZ81352.1"/>
    <property type="molecule type" value="Genomic_DNA"/>
</dbReference>
<dbReference type="SMART" id="SM00740">
    <property type="entry name" value="PASTA"/>
    <property type="match status" value="4"/>
</dbReference>
<gene>
    <name evidence="15" type="primary">pknB</name>
    <name evidence="15" type="ORF">BN46_1261</name>
    <name evidence="16" type="ORF">HMPREF9719_01760</name>
</gene>
<feature type="domain" description="PASTA" evidence="14">
    <location>
        <begin position="565"/>
        <end position="637"/>
    </location>
</feature>
<dbReference type="InterPro" id="IPR000719">
    <property type="entry name" value="Prot_kinase_dom"/>
</dbReference>
<evidence type="ECO:0000259" key="14">
    <source>
        <dbReference type="PROSITE" id="PS51178"/>
    </source>
</evidence>
<evidence type="ECO:0000256" key="3">
    <source>
        <dbReference type="ARBA" id="ARBA00022679"/>
    </source>
</evidence>
<evidence type="ECO:0000256" key="9">
    <source>
        <dbReference type="ARBA" id="ARBA00048679"/>
    </source>
</evidence>
<dbReference type="Proteomes" id="UP000011016">
    <property type="component" value="Unassembled WGS sequence"/>
</dbReference>
<keyword evidence="17" id="KW-1185">Reference proteome</keyword>
<keyword evidence="12" id="KW-0472">Membrane</keyword>
<dbReference type="Proteomes" id="UP000006078">
    <property type="component" value="Unassembled WGS sequence"/>
</dbReference>
<evidence type="ECO:0000256" key="11">
    <source>
        <dbReference type="SAM" id="MobiDB-lite"/>
    </source>
</evidence>
<dbReference type="FunFam" id="1.10.510.10:FF:000021">
    <property type="entry name" value="Serine/threonine protein kinase"/>
    <property type="match status" value="1"/>
</dbReference>
<keyword evidence="2 15" id="KW-0723">Serine/threonine-protein kinase</keyword>
<dbReference type="PROSITE" id="PS00108">
    <property type="entry name" value="PROTEIN_KINASE_ST"/>
    <property type="match status" value="1"/>
</dbReference>
<dbReference type="OrthoDB" id="9762169at2"/>
<feature type="domain" description="PASTA" evidence="14">
    <location>
        <begin position="500"/>
        <end position="564"/>
    </location>
</feature>
<dbReference type="eggNOG" id="COG0515">
    <property type="taxonomic scope" value="Bacteria"/>
</dbReference>
<feature type="binding site" evidence="10">
    <location>
        <position position="37"/>
    </location>
    <ligand>
        <name>ATP</name>
        <dbReference type="ChEBI" id="CHEBI:30616"/>
    </ligand>
</feature>
<evidence type="ECO:0000259" key="13">
    <source>
        <dbReference type="PROSITE" id="PS50011"/>
    </source>
</evidence>
<dbReference type="STRING" id="29321.AAV33_03565"/>
<dbReference type="InterPro" id="IPR017441">
    <property type="entry name" value="Protein_kinase_ATP_BS"/>
</dbReference>
<dbReference type="HOGENOM" id="CLU_000288_135_2_11"/>
<dbReference type="PROSITE" id="PS51178">
    <property type="entry name" value="PASTA"/>
    <property type="match status" value="4"/>
</dbReference>
<dbReference type="Pfam" id="PF00069">
    <property type="entry name" value="Pkinase"/>
    <property type="match status" value="1"/>
</dbReference>
<keyword evidence="7 10" id="KW-0067">ATP-binding</keyword>
<dbReference type="eggNOG" id="COG2815">
    <property type="taxonomic scope" value="Bacteria"/>
</dbReference>
<evidence type="ECO:0000256" key="2">
    <source>
        <dbReference type="ARBA" id="ARBA00022527"/>
    </source>
</evidence>
<dbReference type="SMART" id="SM00220">
    <property type="entry name" value="S_TKc"/>
    <property type="match status" value="1"/>
</dbReference>
<organism evidence="15 18">
    <name type="scientific">Corynebacterium otitidis ATCC 51513</name>
    <dbReference type="NCBI Taxonomy" id="883169"/>
    <lineage>
        <taxon>Bacteria</taxon>
        <taxon>Bacillati</taxon>
        <taxon>Actinomycetota</taxon>
        <taxon>Actinomycetes</taxon>
        <taxon>Mycobacteriales</taxon>
        <taxon>Corynebacteriaceae</taxon>
        <taxon>Corynebacterium</taxon>
    </lineage>
</organism>
<dbReference type="PROSITE" id="PS50011">
    <property type="entry name" value="PROTEIN_KINASE_DOM"/>
    <property type="match status" value="1"/>
</dbReference>
<dbReference type="Gene3D" id="1.10.510.10">
    <property type="entry name" value="Transferase(Phosphotransferase) domain 1"/>
    <property type="match status" value="1"/>
</dbReference>
<keyword evidence="6 15" id="KW-0418">Kinase</keyword>
<dbReference type="RefSeq" id="WP_004601650.1">
    <property type="nucleotide sequence ID" value="NZ_HF541868.1"/>
</dbReference>
<feature type="compositionally biased region" description="Basic residues" evidence="11">
    <location>
        <begin position="316"/>
        <end position="325"/>
    </location>
</feature>
<dbReference type="CDD" id="cd14014">
    <property type="entry name" value="STKc_PknB_like"/>
    <property type="match status" value="1"/>
</dbReference>
<dbReference type="InterPro" id="IPR008271">
    <property type="entry name" value="Ser/Thr_kinase_AS"/>
</dbReference>
<evidence type="ECO:0000313" key="18">
    <source>
        <dbReference type="Proteomes" id="UP000011016"/>
    </source>
</evidence>
<dbReference type="InterPro" id="IPR011009">
    <property type="entry name" value="Kinase-like_dom_sf"/>
</dbReference>
<proteinExistence type="predicted"/>
<keyword evidence="12" id="KW-1133">Transmembrane helix</keyword>
<evidence type="ECO:0000256" key="12">
    <source>
        <dbReference type="SAM" id="Phobius"/>
    </source>
</evidence>
<reference evidence="16 17" key="2">
    <citation type="submission" date="2012-08" db="EMBL/GenBank/DDBJ databases">
        <title>The Genome Sequence of Turicella otitidis ATCC 51513.</title>
        <authorList>
            <consortium name="The Broad Institute Genome Sequencing Platform"/>
            <person name="Earl A."/>
            <person name="Ward D."/>
            <person name="Feldgarden M."/>
            <person name="Gevers D."/>
            <person name="Huys G."/>
            <person name="Walker B."/>
            <person name="Young S.K."/>
            <person name="Zeng Q."/>
            <person name="Gargeya S."/>
            <person name="Fitzgerald M."/>
            <person name="Haas B."/>
            <person name="Abouelleil A."/>
            <person name="Alvarado L."/>
            <person name="Arachchi H.M."/>
            <person name="Berlin A.M."/>
            <person name="Chapman S.B."/>
            <person name="Goldberg J."/>
            <person name="Griggs A."/>
            <person name="Gujja S."/>
            <person name="Hansen M."/>
            <person name="Howarth C."/>
            <person name="Imamovic A."/>
            <person name="Larimer J."/>
            <person name="McCowen C."/>
            <person name="Montmayeur A."/>
            <person name="Murphy C."/>
            <person name="Neiman D."/>
            <person name="Pearson M."/>
            <person name="Priest M."/>
            <person name="Roberts A."/>
            <person name="Saif S."/>
            <person name="Shea T."/>
            <person name="Sisk P."/>
            <person name="Sykes S."/>
            <person name="Wortman J."/>
            <person name="Nusbaum C."/>
            <person name="Birren B."/>
        </authorList>
    </citation>
    <scope>NUCLEOTIDE SEQUENCE [LARGE SCALE GENOMIC DNA]</scope>
    <source>
        <strain evidence="16 17">ATCC 51513</strain>
    </source>
</reference>
<dbReference type="SUPFAM" id="SSF56112">
    <property type="entry name" value="Protein kinase-like (PK-like)"/>
    <property type="match status" value="1"/>
</dbReference>
<feature type="domain" description="Protein kinase" evidence="13">
    <location>
        <begin position="8"/>
        <end position="277"/>
    </location>
</feature>
<comment type="catalytic activity">
    <reaction evidence="9">
        <text>L-seryl-[protein] + ATP = O-phospho-L-seryl-[protein] + ADP + H(+)</text>
        <dbReference type="Rhea" id="RHEA:17989"/>
        <dbReference type="Rhea" id="RHEA-COMP:9863"/>
        <dbReference type="Rhea" id="RHEA-COMP:11604"/>
        <dbReference type="ChEBI" id="CHEBI:15378"/>
        <dbReference type="ChEBI" id="CHEBI:29999"/>
        <dbReference type="ChEBI" id="CHEBI:30616"/>
        <dbReference type="ChEBI" id="CHEBI:83421"/>
        <dbReference type="ChEBI" id="CHEBI:456216"/>
        <dbReference type="EC" id="2.7.11.1"/>
    </reaction>
</comment>
<dbReference type="Gene3D" id="3.30.200.20">
    <property type="entry name" value="Phosphorylase Kinase, domain 1"/>
    <property type="match status" value="1"/>
</dbReference>
<dbReference type="NCBIfam" id="NF033483">
    <property type="entry name" value="PknB_PASTA_kin"/>
    <property type="match status" value="1"/>
</dbReference>
<dbReference type="FunFam" id="3.30.200.20:FF:000035">
    <property type="entry name" value="Serine/threonine protein kinase Stk1"/>
    <property type="match status" value="1"/>
</dbReference>
<comment type="caution">
    <text evidence="15">The sequence shown here is derived from an EMBL/GenBank/DDBJ whole genome shotgun (WGS) entry which is preliminary data.</text>
</comment>
<dbReference type="AlphaFoldDB" id="I7LCI2"/>
<evidence type="ECO:0000256" key="4">
    <source>
        <dbReference type="ARBA" id="ARBA00022737"/>
    </source>
</evidence>
<feature type="compositionally biased region" description="Basic and acidic residues" evidence="11">
    <location>
        <begin position="624"/>
        <end position="640"/>
    </location>
</feature>
<name>I7LCI2_9CORY</name>
<feature type="transmembrane region" description="Helical" evidence="12">
    <location>
        <begin position="331"/>
        <end position="355"/>
    </location>
</feature>
<dbReference type="GO" id="GO:0005524">
    <property type="term" value="F:ATP binding"/>
    <property type="evidence" value="ECO:0007669"/>
    <property type="project" value="UniProtKB-UniRule"/>
</dbReference>
<dbReference type="GO" id="GO:0004674">
    <property type="term" value="F:protein serine/threonine kinase activity"/>
    <property type="evidence" value="ECO:0007669"/>
    <property type="project" value="UniProtKB-KW"/>
</dbReference>
<reference evidence="15 18" key="1">
    <citation type="journal article" date="2012" name="J. Bacteriol.">
        <title>Draft Genome Sequence of Turicella otitidis ATCC 51513, Isolated from Middle Ear Fluid from a Child with Otitis Media.</title>
        <authorList>
            <person name="Brinkrolf K."/>
            <person name="Schneider J."/>
            <person name="Knecht M."/>
            <person name="Ruckert C."/>
            <person name="Tauch A."/>
        </authorList>
    </citation>
    <scope>NUCLEOTIDE SEQUENCE [LARGE SCALE GENOMIC DNA]</scope>
    <source>
        <strain evidence="15 18">ATCC 51513</strain>
    </source>
</reference>
<dbReference type="PANTHER" id="PTHR43289">
    <property type="entry name" value="MITOGEN-ACTIVATED PROTEIN KINASE KINASE KINASE 20-RELATED"/>
    <property type="match status" value="1"/>
</dbReference>
<feature type="domain" description="PASTA" evidence="14">
    <location>
        <begin position="431"/>
        <end position="499"/>
    </location>
</feature>
<evidence type="ECO:0000256" key="7">
    <source>
        <dbReference type="ARBA" id="ARBA00022840"/>
    </source>
</evidence>
<evidence type="ECO:0000256" key="8">
    <source>
        <dbReference type="ARBA" id="ARBA00047899"/>
    </source>
</evidence>
<keyword evidence="4" id="KW-0677">Repeat</keyword>
<evidence type="ECO:0000256" key="5">
    <source>
        <dbReference type="ARBA" id="ARBA00022741"/>
    </source>
</evidence>
<comment type="catalytic activity">
    <reaction evidence="8">
        <text>L-threonyl-[protein] + ATP = O-phospho-L-threonyl-[protein] + ADP + H(+)</text>
        <dbReference type="Rhea" id="RHEA:46608"/>
        <dbReference type="Rhea" id="RHEA-COMP:11060"/>
        <dbReference type="Rhea" id="RHEA-COMP:11605"/>
        <dbReference type="ChEBI" id="CHEBI:15378"/>
        <dbReference type="ChEBI" id="CHEBI:30013"/>
        <dbReference type="ChEBI" id="CHEBI:30616"/>
        <dbReference type="ChEBI" id="CHEBI:61977"/>
        <dbReference type="ChEBI" id="CHEBI:456216"/>
        <dbReference type="EC" id="2.7.11.1"/>
    </reaction>
</comment>
<protein>
    <recommendedName>
        <fullName evidence="1">non-specific serine/threonine protein kinase</fullName>
        <ecNumber evidence="1">2.7.11.1</ecNumber>
    </recommendedName>
</protein>
<dbReference type="PANTHER" id="PTHR43289:SF6">
    <property type="entry name" value="SERINE_THREONINE-PROTEIN KINASE NEKL-3"/>
    <property type="match status" value="1"/>
</dbReference>
<dbReference type="Pfam" id="PF03793">
    <property type="entry name" value="PASTA"/>
    <property type="match status" value="4"/>
</dbReference>
<feature type="domain" description="PASTA" evidence="14">
    <location>
        <begin position="364"/>
        <end position="430"/>
    </location>
</feature>
<dbReference type="EC" id="2.7.11.1" evidence="1"/>
<feature type="region of interest" description="Disordered" evidence="11">
    <location>
        <begin position="587"/>
        <end position="662"/>
    </location>
</feature>
<evidence type="ECO:0000256" key="6">
    <source>
        <dbReference type="ARBA" id="ARBA00022777"/>
    </source>
</evidence>
<dbReference type="EMBL" id="CAJZ01000185">
    <property type="protein sequence ID" value="CCI83984.1"/>
    <property type="molecule type" value="Genomic_DNA"/>
</dbReference>
<keyword evidence="12" id="KW-0812">Transmembrane</keyword>
<evidence type="ECO:0000313" key="17">
    <source>
        <dbReference type="Proteomes" id="UP000006078"/>
    </source>
</evidence>
<keyword evidence="5 10" id="KW-0547">Nucleotide-binding</keyword>
<evidence type="ECO:0000313" key="15">
    <source>
        <dbReference type="EMBL" id="CCI83984.1"/>
    </source>
</evidence>
<dbReference type="Gene3D" id="3.30.10.20">
    <property type="match status" value="4"/>
</dbReference>
<dbReference type="CDD" id="cd06577">
    <property type="entry name" value="PASTA_pknB"/>
    <property type="match status" value="4"/>
</dbReference>
<keyword evidence="3 15" id="KW-0808">Transferase</keyword>
<dbReference type="PROSITE" id="PS00107">
    <property type="entry name" value="PROTEIN_KINASE_ATP"/>
    <property type="match status" value="1"/>
</dbReference>
<evidence type="ECO:0000256" key="10">
    <source>
        <dbReference type="PROSITE-ProRule" id="PRU10141"/>
    </source>
</evidence>
<dbReference type="PATRIC" id="fig|883169.3.peg.1699"/>